<keyword evidence="4" id="KW-1185">Reference proteome</keyword>
<feature type="compositionally biased region" description="Basic and acidic residues" evidence="2">
    <location>
        <begin position="31"/>
        <end position="42"/>
    </location>
</feature>
<reference evidence="3" key="1">
    <citation type="submission" date="2017-07" db="EMBL/GenBank/DDBJ databases">
        <title>Taro Niue Genome Assembly and Annotation.</title>
        <authorList>
            <person name="Atibalentja N."/>
            <person name="Keating K."/>
            <person name="Fields C.J."/>
        </authorList>
    </citation>
    <scope>NUCLEOTIDE SEQUENCE</scope>
    <source>
        <strain evidence="3">Niue_2</strain>
        <tissue evidence="3">Leaf</tissue>
    </source>
</reference>
<protein>
    <submittedName>
        <fullName evidence="3">Uncharacterized protein</fullName>
    </submittedName>
</protein>
<proteinExistence type="predicted"/>
<evidence type="ECO:0000256" key="2">
    <source>
        <dbReference type="SAM" id="MobiDB-lite"/>
    </source>
</evidence>
<evidence type="ECO:0000313" key="3">
    <source>
        <dbReference type="EMBL" id="MQL76683.1"/>
    </source>
</evidence>
<feature type="coiled-coil region" evidence="1">
    <location>
        <begin position="134"/>
        <end position="203"/>
    </location>
</feature>
<name>A0A843U5D5_COLES</name>
<accession>A0A843U5D5</accession>
<dbReference type="Proteomes" id="UP000652761">
    <property type="component" value="Unassembled WGS sequence"/>
</dbReference>
<comment type="caution">
    <text evidence="3">The sequence shown here is derived from an EMBL/GenBank/DDBJ whole genome shotgun (WGS) entry which is preliminary data.</text>
</comment>
<dbReference type="EMBL" id="NMUH01000313">
    <property type="protein sequence ID" value="MQL76683.1"/>
    <property type="molecule type" value="Genomic_DNA"/>
</dbReference>
<feature type="compositionally biased region" description="Gly residues" evidence="2">
    <location>
        <begin position="1"/>
        <end position="20"/>
    </location>
</feature>
<dbReference type="AlphaFoldDB" id="A0A843U5D5"/>
<organism evidence="3 4">
    <name type="scientific">Colocasia esculenta</name>
    <name type="common">Wild taro</name>
    <name type="synonym">Arum esculentum</name>
    <dbReference type="NCBI Taxonomy" id="4460"/>
    <lineage>
        <taxon>Eukaryota</taxon>
        <taxon>Viridiplantae</taxon>
        <taxon>Streptophyta</taxon>
        <taxon>Embryophyta</taxon>
        <taxon>Tracheophyta</taxon>
        <taxon>Spermatophyta</taxon>
        <taxon>Magnoliopsida</taxon>
        <taxon>Liliopsida</taxon>
        <taxon>Araceae</taxon>
        <taxon>Aroideae</taxon>
        <taxon>Colocasieae</taxon>
        <taxon>Colocasia</taxon>
    </lineage>
</organism>
<feature type="region of interest" description="Disordered" evidence="2">
    <location>
        <begin position="1"/>
        <end position="42"/>
    </location>
</feature>
<gene>
    <name evidence="3" type="ORF">Taro_009079</name>
</gene>
<dbReference type="PANTHER" id="PTHR38377">
    <property type="entry name" value="THREONINE-TRNA LIGASE 2"/>
    <property type="match status" value="1"/>
</dbReference>
<sequence length="220" mass="23491">MALGVAGGPGGTGNGCGGGWRHLRGLPLRSGRGEERENEREEILGQETAPVLLASYARLIVPAAGTRRSLPAGDFRTAVGSSRQNLFLSKTPAPLPGAPFTIVGMADAEKLAASVSGGHSKGLDEVLKPFYQRASEAEERLARLEAVLANKSDDCNSSEELSAVVKDFQSKLEMAQHELTAEREKASKEIQRLTAENAKLQYRMVHLVRALKDADSKLGA</sequence>
<dbReference type="PANTHER" id="PTHR38377:SF1">
    <property type="entry name" value="THREONINE-TRNA LIGASE 2"/>
    <property type="match status" value="1"/>
</dbReference>
<dbReference type="OrthoDB" id="2405052at2759"/>
<keyword evidence="1" id="KW-0175">Coiled coil</keyword>
<evidence type="ECO:0000256" key="1">
    <source>
        <dbReference type="SAM" id="Coils"/>
    </source>
</evidence>
<evidence type="ECO:0000313" key="4">
    <source>
        <dbReference type="Proteomes" id="UP000652761"/>
    </source>
</evidence>